<dbReference type="GO" id="GO:0004834">
    <property type="term" value="F:tryptophan synthase activity"/>
    <property type="evidence" value="ECO:0007669"/>
    <property type="project" value="UniProtKB-UniRule"/>
</dbReference>
<keyword evidence="5 11" id="KW-0028">Amino-acid biosynthesis</keyword>
<evidence type="ECO:0000256" key="1">
    <source>
        <dbReference type="ARBA" id="ARBA00001933"/>
    </source>
</evidence>
<accession>A0A519BIC0</accession>
<evidence type="ECO:0000256" key="7">
    <source>
        <dbReference type="ARBA" id="ARBA00022898"/>
    </source>
</evidence>
<dbReference type="InterPro" id="IPR023026">
    <property type="entry name" value="Trp_synth_beta/beta-like"/>
</dbReference>
<dbReference type="PANTHER" id="PTHR48077:SF3">
    <property type="entry name" value="TRYPTOPHAN SYNTHASE"/>
    <property type="match status" value="1"/>
</dbReference>
<dbReference type="InterPro" id="IPR006654">
    <property type="entry name" value="Trp_synth_beta"/>
</dbReference>
<keyword evidence="7 11" id="KW-0663">Pyridoxal phosphate</keyword>
<dbReference type="PIRSF" id="PIRSF001413">
    <property type="entry name" value="Trp_syn_beta"/>
    <property type="match status" value="1"/>
</dbReference>
<reference evidence="13 14" key="1">
    <citation type="journal article" date="2019" name="ISME J.">
        <title>Insights into ecological role of a new deltaproteobacterial order Candidatus Acidulodesulfobacterales by metagenomics and metatranscriptomics.</title>
        <authorList>
            <person name="Tan S."/>
            <person name="Liu J."/>
            <person name="Fang Y."/>
            <person name="Hedlund B.P."/>
            <person name="Lian Z.H."/>
            <person name="Huang L.Y."/>
            <person name="Li J.T."/>
            <person name="Huang L.N."/>
            <person name="Li W.J."/>
            <person name="Jiang H.C."/>
            <person name="Dong H.L."/>
            <person name="Shu W.S."/>
        </authorList>
    </citation>
    <scope>NUCLEOTIDE SEQUENCE [LARGE SCALE GENOMIC DNA]</scope>
    <source>
        <strain evidence="13">AP2</strain>
    </source>
</reference>
<comment type="similarity">
    <text evidence="3 11">Belongs to the TrpB family.</text>
</comment>
<dbReference type="SUPFAM" id="SSF53686">
    <property type="entry name" value="Tryptophan synthase beta subunit-like PLP-dependent enzymes"/>
    <property type="match status" value="1"/>
</dbReference>
<evidence type="ECO:0000313" key="13">
    <source>
        <dbReference type="EMBL" id="RZD17010.1"/>
    </source>
</evidence>
<evidence type="ECO:0000256" key="6">
    <source>
        <dbReference type="ARBA" id="ARBA00022822"/>
    </source>
</evidence>
<feature type="domain" description="Tryptophan synthase beta chain-like PALP" evidence="12">
    <location>
        <begin position="54"/>
        <end position="376"/>
    </location>
</feature>
<dbReference type="GO" id="GO:0005737">
    <property type="term" value="C:cytoplasm"/>
    <property type="evidence" value="ECO:0007669"/>
    <property type="project" value="TreeGrafter"/>
</dbReference>
<evidence type="ECO:0000256" key="8">
    <source>
        <dbReference type="ARBA" id="ARBA00023141"/>
    </source>
</evidence>
<name>A0A519BIC0_ACIG2</name>
<proteinExistence type="inferred from homology"/>
<comment type="cofactor">
    <cofactor evidence="1 11">
        <name>pyridoxal 5'-phosphate</name>
        <dbReference type="ChEBI" id="CHEBI:597326"/>
    </cofactor>
</comment>
<keyword evidence="9 11" id="KW-0456">Lyase</keyword>
<organism evidence="13 14">
    <name type="scientific">Acididesulfobacter guangdongensis</name>
    <dbReference type="NCBI Taxonomy" id="2597225"/>
    <lineage>
        <taxon>Bacteria</taxon>
        <taxon>Deltaproteobacteria</taxon>
        <taxon>Candidatus Acidulodesulfobacterales</taxon>
        <taxon>Candidatus Acididesulfobacter</taxon>
    </lineage>
</organism>
<gene>
    <name evidence="11 13" type="primary">trpB</name>
    <name evidence="13" type="ORF">EVJ46_01875</name>
</gene>
<comment type="caution">
    <text evidence="13">The sequence shown here is derived from an EMBL/GenBank/DDBJ whole genome shotgun (WGS) entry which is preliminary data.</text>
</comment>
<evidence type="ECO:0000256" key="4">
    <source>
        <dbReference type="ARBA" id="ARBA00011270"/>
    </source>
</evidence>
<protein>
    <recommendedName>
        <fullName evidence="11">Tryptophan synthase beta chain</fullName>
        <ecNumber evidence="11">4.2.1.20</ecNumber>
    </recommendedName>
</protein>
<dbReference type="Proteomes" id="UP000316562">
    <property type="component" value="Unassembled WGS sequence"/>
</dbReference>
<dbReference type="NCBIfam" id="TIGR00263">
    <property type="entry name" value="trpB"/>
    <property type="match status" value="1"/>
</dbReference>
<evidence type="ECO:0000256" key="9">
    <source>
        <dbReference type="ARBA" id="ARBA00023239"/>
    </source>
</evidence>
<sequence>MKYPDSKGHFGEYGGRYISETLMPAILELEEFYKKIKNNKEFKDELRSYLKNYAGRPTPLYYASRLSKLYSSNIYLKREDLNHTGSHKLNNTLGQALLAVKMGKKRIIAETGAGQHGVATATVCALFDIECEVFMGIKDIERQKQNVLRMEVLGAKVTPVNAGSSTLKDAMNEAIRDWITNVRTTYYMIGTAAGMHPYPEMVRDFQSVIGKEVLKELKQIDKFPDILIACIGGGSNAIGLFHPFLKYKEVKMYGVEAGGFGLETGKHAASISGGKPGVLHGNKTYLLQDEDGRIKEAHSIAAGLDYPGVGPEHSFYADKKRIIYDTITDKEAIEAFKLLCRLEGIIPAIESSHAVAYLDKIKNEIKGKTVIVNLSGRGDKDMETIAGYISENKITEEQNCNNK</sequence>
<evidence type="ECO:0000256" key="2">
    <source>
        <dbReference type="ARBA" id="ARBA00004733"/>
    </source>
</evidence>
<keyword evidence="8 11" id="KW-0057">Aromatic amino acid biosynthesis</keyword>
<dbReference type="FunFam" id="3.40.50.1100:FF:000004">
    <property type="entry name" value="Tryptophan synthase beta chain"/>
    <property type="match status" value="1"/>
</dbReference>
<dbReference type="InterPro" id="IPR036052">
    <property type="entry name" value="TrpB-like_PALP_sf"/>
</dbReference>
<comment type="function">
    <text evidence="11">The beta subunit is responsible for the synthesis of L-tryptophan from indole and L-serine.</text>
</comment>
<evidence type="ECO:0000256" key="11">
    <source>
        <dbReference type="HAMAP-Rule" id="MF_00133"/>
    </source>
</evidence>
<dbReference type="Pfam" id="PF00291">
    <property type="entry name" value="PALP"/>
    <property type="match status" value="1"/>
</dbReference>
<comment type="subunit">
    <text evidence="4 11">Tetramer of two alpha and two beta chains.</text>
</comment>
<dbReference type="PANTHER" id="PTHR48077">
    <property type="entry name" value="TRYPTOPHAN SYNTHASE-RELATED"/>
    <property type="match status" value="1"/>
</dbReference>
<dbReference type="FunFam" id="3.40.50.1100:FF:000001">
    <property type="entry name" value="Tryptophan synthase beta chain"/>
    <property type="match status" value="1"/>
</dbReference>
<keyword evidence="6 11" id="KW-0822">Tryptophan biosynthesis</keyword>
<evidence type="ECO:0000259" key="12">
    <source>
        <dbReference type="Pfam" id="PF00291"/>
    </source>
</evidence>
<dbReference type="HAMAP" id="MF_00133">
    <property type="entry name" value="Trp_synth_beta"/>
    <property type="match status" value="1"/>
</dbReference>
<dbReference type="EC" id="4.2.1.20" evidence="11"/>
<dbReference type="EMBL" id="SGBC01000001">
    <property type="protein sequence ID" value="RZD17010.1"/>
    <property type="molecule type" value="Genomic_DNA"/>
</dbReference>
<comment type="catalytic activity">
    <reaction evidence="10 11">
        <text>(1S,2R)-1-C-(indol-3-yl)glycerol 3-phosphate + L-serine = D-glyceraldehyde 3-phosphate + L-tryptophan + H2O</text>
        <dbReference type="Rhea" id="RHEA:10532"/>
        <dbReference type="ChEBI" id="CHEBI:15377"/>
        <dbReference type="ChEBI" id="CHEBI:33384"/>
        <dbReference type="ChEBI" id="CHEBI:57912"/>
        <dbReference type="ChEBI" id="CHEBI:58866"/>
        <dbReference type="ChEBI" id="CHEBI:59776"/>
        <dbReference type="EC" id="4.2.1.20"/>
    </reaction>
</comment>
<dbReference type="Gene3D" id="3.40.50.1100">
    <property type="match status" value="2"/>
</dbReference>
<evidence type="ECO:0000313" key="14">
    <source>
        <dbReference type="Proteomes" id="UP000316562"/>
    </source>
</evidence>
<feature type="modified residue" description="N6-(pyridoxal phosphate)lysine" evidence="11">
    <location>
        <position position="88"/>
    </location>
</feature>
<dbReference type="PROSITE" id="PS00168">
    <property type="entry name" value="TRP_SYNTHASE_BETA"/>
    <property type="match status" value="1"/>
</dbReference>
<evidence type="ECO:0000256" key="10">
    <source>
        <dbReference type="ARBA" id="ARBA00049047"/>
    </source>
</evidence>
<dbReference type="InterPro" id="IPR001926">
    <property type="entry name" value="TrpB-like_PALP"/>
</dbReference>
<dbReference type="InterPro" id="IPR006653">
    <property type="entry name" value="Trp_synth_b_CS"/>
</dbReference>
<dbReference type="CDD" id="cd06446">
    <property type="entry name" value="Trp-synth_B"/>
    <property type="match status" value="1"/>
</dbReference>
<dbReference type="UniPathway" id="UPA00035">
    <property type="reaction ID" value="UER00044"/>
</dbReference>
<comment type="pathway">
    <text evidence="2 11">Amino-acid biosynthesis; L-tryptophan biosynthesis; L-tryptophan from chorismate: step 5/5.</text>
</comment>
<dbReference type="AlphaFoldDB" id="A0A519BIC0"/>
<evidence type="ECO:0000256" key="3">
    <source>
        <dbReference type="ARBA" id="ARBA00009982"/>
    </source>
</evidence>
<evidence type="ECO:0000256" key="5">
    <source>
        <dbReference type="ARBA" id="ARBA00022605"/>
    </source>
</evidence>